<evidence type="ECO:0000313" key="2">
    <source>
        <dbReference type="Proteomes" id="UP000192813"/>
    </source>
</evidence>
<dbReference type="Gene3D" id="1.20.120.330">
    <property type="entry name" value="Nucleotidyltransferases domain 2"/>
    <property type="match status" value="1"/>
</dbReference>
<sequence>MYLWENHLAFSSYLLENFSNIDAKHREAALRTIIHNDYYACFHKVKQLNELHGYSTVGGGNNSHNDVIDKIINYNVDLTLREKQKIIRELKEMKDYRHKADYKEGASYIFKIEIVTDLHQKSIKLFESLRDFESNKNQN</sequence>
<dbReference type="EMBL" id="NBTM02000001">
    <property type="protein sequence ID" value="PNL91939.1"/>
    <property type="molecule type" value="Genomic_DNA"/>
</dbReference>
<reference evidence="2" key="1">
    <citation type="submission" date="2017-12" db="EMBL/GenBank/DDBJ databases">
        <title>FDA dAtabase for Regulatory Grade micrObial Sequences (FDA-ARGOS): Supporting development and validation of Infectious Disease Dx tests.</title>
        <authorList>
            <person name="Hoffmann M."/>
            <person name="Allard M."/>
            <person name="Evans P."/>
            <person name="Brown E."/>
            <person name="Tallon L."/>
            <person name="Sadzewicz L."/>
            <person name="Sengamalay N."/>
            <person name="Ott S."/>
            <person name="Godinez A."/>
            <person name="Nagaraj S."/>
            <person name="Vavikolanu K."/>
            <person name="Aluvathingal J."/>
            <person name="Nadendla S."/>
            <person name="Sichtig H."/>
        </authorList>
    </citation>
    <scope>NUCLEOTIDE SEQUENCE [LARGE SCALE GENOMIC DNA]</scope>
    <source>
        <strain evidence="2">FDAARGOS_249</strain>
    </source>
</reference>
<dbReference type="AlphaFoldDB" id="A0A2J9PNL7"/>
<accession>A0A2J9PNL7</accession>
<organism evidence="1 2">
    <name type="scientific">Aerococcus viridans</name>
    <dbReference type="NCBI Taxonomy" id="1377"/>
    <lineage>
        <taxon>Bacteria</taxon>
        <taxon>Bacillati</taxon>
        <taxon>Bacillota</taxon>
        <taxon>Bacilli</taxon>
        <taxon>Lactobacillales</taxon>
        <taxon>Aerococcaceae</taxon>
        <taxon>Aerococcus</taxon>
    </lineage>
</organism>
<evidence type="ECO:0000313" key="1">
    <source>
        <dbReference type="EMBL" id="PNL91939.1"/>
    </source>
</evidence>
<dbReference type="RefSeq" id="WP_083069318.1">
    <property type="nucleotide sequence ID" value="NZ_CBCPHS010000007.1"/>
</dbReference>
<comment type="caution">
    <text evidence="1">The sequence shown here is derived from an EMBL/GenBank/DDBJ whole genome shotgun (WGS) entry which is preliminary data.</text>
</comment>
<evidence type="ECO:0008006" key="3">
    <source>
        <dbReference type="Google" id="ProtNLM"/>
    </source>
</evidence>
<proteinExistence type="predicted"/>
<gene>
    <name evidence="1" type="ORF">A6J77_006750</name>
</gene>
<dbReference type="Proteomes" id="UP000192813">
    <property type="component" value="Unassembled WGS sequence"/>
</dbReference>
<name>A0A2J9PNL7_9LACT</name>
<protein>
    <recommendedName>
        <fullName evidence="3">HEPN domain-containing protein</fullName>
    </recommendedName>
</protein>